<dbReference type="PANTHER" id="PTHR41248">
    <property type="entry name" value="NORD PROTEIN"/>
    <property type="match status" value="1"/>
</dbReference>
<protein>
    <submittedName>
        <fullName evidence="2">von Willebrand factor type A domain-containing protein</fullName>
    </submittedName>
</protein>
<dbReference type="AlphaFoldDB" id="A0A0S4QNH0"/>
<name>A0A0S4QNH0_9ACTN</name>
<proteinExistence type="predicted"/>
<dbReference type="InterPro" id="IPR051928">
    <property type="entry name" value="NorD/CobT"/>
</dbReference>
<dbReference type="PANTHER" id="PTHR41248:SF1">
    <property type="entry name" value="NORD PROTEIN"/>
    <property type="match status" value="1"/>
</dbReference>
<dbReference type="SMART" id="SM00327">
    <property type="entry name" value="VWA"/>
    <property type="match status" value="1"/>
</dbReference>
<reference evidence="3" key="1">
    <citation type="submission" date="2015-11" db="EMBL/GenBank/DDBJ databases">
        <authorList>
            <person name="Varghese N."/>
        </authorList>
    </citation>
    <scope>NUCLEOTIDE SEQUENCE [LARGE SCALE GENOMIC DNA]</scope>
    <source>
        <strain evidence="3">DSM 45899</strain>
    </source>
</reference>
<dbReference type="EMBL" id="FAOZ01000008">
    <property type="protein sequence ID" value="CUU56639.1"/>
    <property type="molecule type" value="Genomic_DNA"/>
</dbReference>
<sequence length="558" mass="58160">MDDEGLGGLSLLASAMAGRAVRVAAADGDEPAWTDGVTVFVDPAAGRRRQLETLAVQASLLASGSLEPGLLRELSRRSALARRYLLVEGHRALAANEDLLPPGLRSLIDRDVAALAGSAAGSLAAARSGLATGDPPKSFGTIDARRLLAARARAGSAVPAASVQGIAARRTGSRRDLAELPGEDGPSVVLDLLASPVGGGGAVGRLLARMFAAARSSGGDGPTGADPVTHRSRAGIRAGRTVTIGSASPDPVVGMPEARGQGWRYPEWDVHAGRYRPDWCTVREVMSPLGRAPVALPAGHALRRPLARLGVGLDRSPRQRQGDDLDVDALVEARVTTLAGLACDEAVYVDRLRRRRDLSVLVLLDCSGSVAEPAVSGGTVHEHQRTAAAALVTALHDLGDRVALYAFRSQGRSAVHLEPVKRFDDRLGTVALRRLGGLVPGGYTRLGAAIRHGVSVLSDHGGTSRRLLVVLSDGLAYDHGYERSYGEADARRALAQARRRGVGAVCLSVGTSTDAAALREVFGAAAHGSIPRSDQLSQVVGPLFRTALRGAEARRRGP</sequence>
<dbReference type="InterPro" id="IPR002035">
    <property type="entry name" value="VWF_A"/>
</dbReference>
<organism evidence="2 3">
    <name type="scientific">Parafrankia irregularis</name>
    <dbReference type="NCBI Taxonomy" id="795642"/>
    <lineage>
        <taxon>Bacteria</taxon>
        <taxon>Bacillati</taxon>
        <taxon>Actinomycetota</taxon>
        <taxon>Actinomycetes</taxon>
        <taxon>Frankiales</taxon>
        <taxon>Frankiaceae</taxon>
        <taxon>Parafrankia</taxon>
    </lineage>
</organism>
<dbReference type="PROSITE" id="PS50234">
    <property type="entry name" value="VWFA"/>
    <property type="match status" value="1"/>
</dbReference>
<dbReference type="SUPFAM" id="SSF53300">
    <property type="entry name" value="vWA-like"/>
    <property type="match status" value="1"/>
</dbReference>
<dbReference type="Gene3D" id="3.40.50.410">
    <property type="entry name" value="von Willebrand factor, type A domain"/>
    <property type="match status" value="1"/>
</dbReference>
<evidence type="ECO:0000313" key="3">
    <source>
        <dbReference type="Proteomes" id="UP000198802"/>
    </source>
</evidence>
<accession>A0A0S4QNH0</accession>
<dbReference type="Proteomes" id="UP000198802">
    <property type="component" value="Unassembled WGS sequence"/>
</dbReference>
<feature type="domain" description="VWFA" evidence="1">
    <location>
        <begin position="359"/>
        <end position="548"/>
    </location>
</feature>
<dbReference type="InterPro" id="IPR036465">
    <property type="entry name" value="vWFA_dom_sf"/>
</dbReference>
<keyword evidence="3" id="KW-1185">Reference proteome</keyword>
<dbReference type="Pfam" id="PF00092">
    <property type="entry name" value="VWA"/>
    <property type="match status" value="1"/>
</dbReference>
<evidence type="ECO:0000313" key="2">
    <source>
        <dbReference type="EMBL" id="CUU56639.1"/>
    </source>
</evidence>
<evidence type="ECO:0000259" key="1">
    <source>
        <dbReference type="PROSITE" id="PS50234"/>
    </source>
</evidence>
<gene>
    <name evidence="2" type="ORF">Ga0074812_108167</name>
</gene>